<comment type="pathway">
    <text evidence="2">Secondary metabolite biosynthesis.</text>
</comment>
<dbReference type="InterPro" id="IPR036396">
    <property type="entry name" value="Cyt_P450_sf"/>
</dbReference>
<dbReference type="AlphaFoldDB" id="A0AAD5UWG2"/>
<dbReference type="GO" id="GO:0020037">
    <property type="term" value="F:heme binding"/>
    <property type="evidence" value="ECO:0007669"/>
    <property type="project" value="InterPro"/>
</dbReference>
<dbReference type="InterPro" id="IPR001128">
    <property type="entry name" value="Cyt_P450"/>
</dbReference>
<dbReference type="PANTHER" id="PTHR24305:SF166">
    <property type="entry name" value="CYTOCHROME P450 12A4, MITOCHONDRIAL-RELATED"/>
    <property type="match status" value="1"/>
</dbReference>
<dbReference type="Gene3D" id="1.10.630.10">
    <property type="entry name" value="Cytochrome P450"/>
    <property type="match status" value="1"/>
</dbReference>
<dbReference type="GO" id="GO:0016705">
    <property type="term" value="F:oxidoreductase activity, acting on paired donors, with incorporation or reduction of molecular oxygen"/>
    <property type="evidence" value="ECO:0007669"/>
    <property type="project" value="InterPro"/>
</dbReference>
<dbReference type="EMBL" id="JANAWD010000518">
    <property type="protein sequence ID" value="KAJ3478357.1"/>
    <property type="molecule type" value="Genomic_DNA"/>
</dbReference>
<keyword evidence="6 10" id="KW-0560">Oxidoreductase</keyword>
<evidence type="ECO:0000256" key="2">
    <source>
        <dbReference type="ARBA" id="ARBA00005179"/>
    </source>
</evidence>
<dbReference type="PRINTS" id="PR00465">
    <property type="entry name" value="EP450IV"/>
</dbReference>
<evidence type="ECO:0000256" key="4">
    <source>
        <dbReference type="ARBA" id="ARBA00022617"/>
    </source>
</evidence>
<gene>
    <name evidence="11" type="ORF">NLI96_g9815</name>
</gene>
<evidence type="ECO:0000256" key="10">
    <source>
        <dbReference type="RuleBase" id="RU000461"/>
    </source>
</evidence>
<dbReference type="Pfam" id="PF00067">
    <property type="entry name" value="p450"/>
    <property type="match status" value="1"/>
</dbReference>
<dbReference type="CDD" id="cd11069">
    <property type="entry name" value="CYP_FUM15-like"/>
    <property type="match status" value="1"/>
</dbReference>
<dbReference type="PANTHER" id="PTHR24305">
    <property type="entry name" value="CYTOCHROME P450"/>
    <property type="match status" value="1"/>
</dbReference>
<keyword evidence="7 9" id="KW-0408">Iron</keyword>
<organism evidence="11 12">
    <name type="scientific">Meripilus lineatus</name>
    <dbReference type="NCBI Taxonomy" id="2056292"/>
    <lineage>
        <taxon>Eukaryota</taxon>
        <taxon>Fungi</taxon>
        <taxon>Dikarya</taxon>
        <taxon>Basidiomycota</taxon>
        <taxon>Agaricomycotina</taxon>
        <taxon>Agaricomycetes</taxon>
        <taxon>Polyporales</taxon>
        <taxon>Meripilaceae</taxon>
        <taxon>Meripilus</taxon>
    </lineage>
</organism>
<name>A0AAD5UWG2_9APHY</name>
<dbReference type="SUPFAM" id="SSF48264">
    <property type="entry name" value="Cytochrome P450"/>
    <property type="match status" value="1"/>
</dbReference>
<evidence type="ECO:0000256" key="3">
    <source>
        <dbReference type="ARBA" id="ARBA00010617"/>
    </source>
</evidence>
<evidence type="ECO:0000256" key="8">
    <source>
        <dbReference type="ARBA" id="ARBA00023033"/>
    </source>
</evidence>
<reference evidence="11" key="1">
    <citation type="submission" date="2022-07" db="EMBL/GenBank/DDBJ databases">
        <title>Genome Sequence of Physisporinus lineatus.</title>
        <authorList>
            <person name="Buettner E."/>
        </authorList>
    </citation>
    <scope>NUCLEOTIDE SEQUENCE</scope>
    <source>
        <strain evidence="11">VT162</strain>
    </source>
</reference>
<feature type="binding site" description="axial binding residue" evidence="9">
    <location>
        <position position="485"/>
    </location>
    <ligand>
        <name>heme</name>
        <dbReference type="ChEBI" id="CHEBI:30413"/>
    </ligand>
    <ligandPart>
        <name>Fe</name>
        <dbReference type="ChEBI" id="CHEBI:18248"/>
    </ligandPart>
</feature>
<dbReference type="Proteomes" id="UP001212997">
    <property type="component" value="Unassembled WGS sequence"/>
</dbReference>
<proteinExistence type="inferred from homology"/>
<keyword evidence="4 9" id="KW-0349">Heme</keyword>
<dbReference type="GO" id="GO:0005506">
    <property type="term" value="F:iron ion binding"/>
    <property type="evidence" value="ECO:0007669"/>
    <property type="project" value="InterPro"/>
</dbReference>
<evidence type="ECO:0000313" key="12">
    <source>
        <dbReference type="Proteomes" id="UP001212997"/>
    </source>
</evidence>
<dbReference type="InterPro" id="IPR017972">
    <property type="entry name" value="Cyt_P450_CS"/>
</dbReference>
<dbReference type="PRINTS" id="PR00385">
    <property type="entry name" value="P450"/>
</dbReference>
<evidence type="ECO:0000256" key="1">
    <source>
        <dbReference type="ARBA" id="ARBA00001971"/>
    </source>
</evidence>
<protein>
    <recommendedName>
        <fullName evidence="13">Cytochrome P450</fullName>
    </recommendedName>
</protein>
<comment type="caution">
    <text evidence="11">The sequence shown here is derived from an EMBL/GenBank/DDBJ whole genome shotgun (WGS) entry which is preliminary data.</text>
</comment>
<evidence type="ECO:0000256" key="6">
    <source>
        <dbReference type="ARBA" id="ARBA00023002"/>
    </source>
</evidence>
<dbReference type="InterPro" id="IPR002403">
    <property type="entry name" value="Cyt_P450_E_grp-IV"/>
</dbReference>
<keyword evidence="8 10" id="KW-0503">Monooxygenase</keyword>
<comment type="cofactor">
    <cofactor evidence="1 9">
        <name>heme</name>
        <dbReference type="ChEBI" id="CHEBI:30413"/>
    </cofactor>
</comment>
<evidence type="ECO:0000313" key="11">
    <source>
        <dbReference type="EMBL" id="KAJ3478357.1"/>
    </source>
</evidence>
<evidence type="ECO:0008006" key="13">
    <source>
        <dbReference type="Google" id="ProtNLM"/>
    </source>
</evidence>
<dbReference type="InterPro" id="IPR050121">
    <property type="entry name" value="Cytochrome_P450_monoxygenase"/>
</dbReference>
<keyword evidence="12" id="KW-1185">Reference proteome</keyword>
<keyword evidence="5 9" id="KW-0479">Metal-binding</keyword>
<accession>A0AAD5UWG2</accession>
<evidence type="ECO:0000256" key="9">
    <source>
        <dbReference type="PIRSR" id="PIRSR602403-1"/>
    </source>
</evidence>
<sequence length="544" mass="61233">MLLFLLEYAAICAGTWLLWKGLKGYVVNSPLDNIPGPPSDSWWAGNLRTMFNRHRGWKFHEDMDKFGAVVKIYGLFRERVLYIHDPKALHSIIVKDQHVYQKPDSSNVITRLVLGPGLLGTSGDSHRKQRKMLNPVFSIKHMRSMTPIFYRITRKLHAVIEEKVRNGPNEVDILHWMGRTALELIGQGGLGYSFDPLVANVPNPFAEAVKNLVPSFSILIFFRPLLPFVEKIGTPAFRSWIVDHFPSERLRLIKNISDTIHSESIEILRDKRTAIQSGDQAMIDKVGEGKDIMSILLKANMMADADDKLPEDVLLGQMSTFLFAAMDTTSNALSIIIHLLAQNQEVQDKLRKEVTAASVTHAAGDIPYDELVDLPYLDAICRETLRCHPPVASVSREAQEDIMLPLSSPIEGLDGKLMHEIFVPRGTNVVSSIMAANRNKKLWGDDAHEWKPERWLSPLPSAVTEAHMPGVYSNLMTFHGGVRSCIGFKFSQLEMKVVLAILVRSFRFTLSDKEIVWNLGGIRYPTVGRSSNIPSMPIRVELVE</sequence>
<dbReference type="PROSITE" id="PS00086">
    <property type="entry name" value="CYTOCHROME_P450"/>
    <property type="match status" value="1"/>
</dbReference>
<evidence type="ECO:0000256" key="7">
    <source>
        <dbReference type="ARBA" id="ARBA00023004"/>
    </source>
</evidence>
<dbReference type="GO" id="GO:0004497">
    <property type="term" value="F:monooxygenase activity"/>
    <property type="evidence" value="ECO:0007669"/>
    <property type="project" value="UniProtKB-KW"/>
</dbReference>
<comment type="similarity">
    <text evidence="3 10">Belongs to the cytochrome P450 family.</text>
</comment>
<evidence type="ECO:0000256" key="5">
    <source>
        <dbReference type="ARBA" id="ARBA00022723"/>
    </source>
</evidence>